<evidence type="ECO:0000256" key="12">
    <source>
        <dbReference type="ARBA" id="ARBA00047911"/>
    </source>
</evidence>
<dbReference type="GO" id="GO:0047810">
    <property type="term" value="F:D-alanine-2-oxoglutarate aminotransferase activity"/>
    <property type="evidence" value="ECO:0007669"/>
    <property type="project" value="UniProtKB-EC"/>
</dbReference>
<reference evidence="13 14" key="1">
    <citation type="submission" date="2019-07" db="EMBL/GenBank/DDBJ databases">
        <title>Whole genome shotgun sequence of Cerasibacillus quisquiliarum NBRC 102429.</title>
        <authorList>
            <person name="Hosoyama A."/>
            <person name="Uohara A."/>
            <person name="Ohji S."/>
            <person name="Ichikawa N."/>
        </authorList>
    </citation>
    <scope>NUCLEOTIDE SEQUENCE [LARGE SCALE GENOMIC DNA]</scope>
    <source>
        <strain evidence="13 14">NBRC 102429</strain>
    </source>
</reference>
<evidence type="ECO:0000256" key="4">
    <source>
        <dbReference type="ARBA" id="ARBA00012874"/>
    </source>
</evidence>
<evidence type="ECO:0000256" key="8">
    <source>
        <dbReference type="ARBA" id="ARBA00022898"/>
    </source>
</evidence>
<dbReference type="NCBIfam" id="TIGR01121">
    <property type="entry name" value="D_amino_aminoT"/>
    <property type="match status" value="1"/>
</dbReference>
<dbReference type="GO" id="GO:0030170">
    <property type="term" value="F:pyridoxal phosphate binding"/>
    <property type="evidence" value="ECO:0007669"/>
    <property type="project" value="InterPro"/>
</dbReference>
<dbReference type="GO" id="GO:0005829">
    <property type="term" value="C:cytosol"/>
    <property type="evidence" value="ECO:0007669"/>
    <property type="project" value="TreeGrafter"/>
</dbReference>
<dbReference type="OrthoDB" id="9805628at2"/>
<evidence type="ECO:0000256" key="1">
    <source>
        <dbReference type="ARBA" id="ARBA00001933"/>
    </source>
</evidence>
<organism evidence="13 14">
    <name type="scientific">Cerasibacillus quisquiliarum</name>
    <dbReference type="NCBI Taxonomy" id="227865"/>
    <lineage>
        <taxon>Bacteria</taxon>
        <taxon>Bacillati</taxon>
        <taxon>Bacillota</taxon>
        <taxon>Bacilli</taxon>
        <taxon>Bacillales</taxon>
        <taxon>Bacillaceae</taxon>
        <taxon>Cerasibacillus</taxon>
    </lineage>
</organism>
<accession>A0A511V098</accession>
<dbReference type="FunFam" id="3.20.10.10:FF:000002">
    <property type="entry name" value="D-alanine aminotransferase"/>
    <property type="match status" value="1"/>
</dbReference>
<keyword evidence="8" id="KW-0663">Pyridoxal phosphate</keyword>
<dbReference type="GO" id="GO:0046416">
    <property type="term" value="P:D-amino acid metabolic process"/>
    <property type="evidence" value="ECO:0007669"/>
    <property type="project" value="InterPro"/>
</dbReference>
<dbReference type="InterPro" id="IPR005784">
    <property type="entry name" value="D_amino_transT"/>
</dbReference>
<gene>
    <name evidence="13" type="primary">dat</name>
    <name evidence="13" type="ORF">CQU01_10000</name>
</gene>
<evidence type="ECO:0000256" key="5">
    <source>
        <dbReference type="ARBA" id="ARBA00021779"/>
    </source>
</evidence>
<evidence type="ECO:0000256" key="11">
    <source>
        <dbReference type="ARBA" id="ARBA00033391"/>
    </source>
</evidence>
<dbReference type="Gene3D" id="3.20.10.10">
    <property type="entry name" value="D-amino Acid Aminotransferase, subunit A, domain 2"/>
    <property type="match status" value="1"/>
</dbReference>
<evidence type="ECO:0000256" key="9">
    <source>
        <dbReference type="ARBA" id="ARBA00030138"/>
    </source>
</evidence>
<dbReference type="AlphaFoldDB" id="A0A511V098"/>
<evidence type="ECO:0000256" key="3">
    <source>
        <dbReference type="ARBA" id="ARBA00011738"/>
    </source>
</evidence>
<dbReference type="SUPFAM" id="SSF56752">
    <property type="entry name" value="D-aminoacid aminotransferase-like PLP-dependent enzymes"/>
    <property type="match status" value="1"/>
</dbReference>
<dbReference type="Gene3D" id="3.30.470.10">
    <property type="match status" value="1"/>
</dbReference>
<evidence type="ECO:0000256" key="7">
    <source>
        <dbReference type="ARBA" id="ARBA00022679"/>
    </source>
</evidence>
<proteinExistence type="inferred from homology"/>
<evidence type="ECO:0000313" key="14">
    <source>
        <dbReference type="Proteomes" id="UP000321491"/>
    </source>
</evidence>
<protein>
    <recommendedName>
        <fullName evidence="5">D-alanine aminotransferase</fullName>
        <ecNumber evidence="4">2.6.1.21</ecNumber>
    </recommendedName>
    <alternativeName>
        <fullName evidence="11">D-amino acid aminotransferase</fullName>
    </alternativeName>
    <alternativeName>
        <fullName evidence="9">D-amino acid transaminase</fullName>
    </alternativeName>
    <alternativeName>
        <fullName evidence="10">D-aspartate aminotransferase</fullName>
    </alternativeName>
</protein>
<dbReference type="PANTHER" id="PTHR42743">
    <property type="entry name" value="AMINO-ACID AMINOTRANSFERASE"/>
    <property type="match status" value="1"/>
</dbReference>
<dbReference type="Proteomes" id="UP000321491">
    <property type="component" value="Unassembled WGS sequence"/>
</dbReference>
<dbReference type="GO" id="GO:0046394">
    <property type="term" value="P:carboxylic acid biosynthetic process"/>
    <property type="evidence" value="ECO:0007669"/>
    <property type="project" value="UniProtKB-ARBA"/>
</dbReference>
<keyword evidence="6 13" id="KW-0032">Aminotransferase</keyword>
<dbReference type="InterPro" id="IPR036038">
    <property type="entry name" value="Aminotransferase-like"/>
</dbReference>
<sequence length="289" mass="33033">MGVYPVVLSQAKFVHRDSLKYPFEERGLQFGDGIYEVIRIYHGKYYLLMEHVERLYQSAEAIKLNLPYPKHELIELLDDLLQRNNMTENGKVYLQVTRGSAPRDHVFPQNVTANIYAYISKQERPLEQLKHGVCVITERDIRWEKCYIKSLNLLPNVLAKQTANEKGCYEAILHKDGLVTECSSSNVYLVKNGQIYTHPITENILHGCVRMAVERFSSELNIPFIEKAFTLDDIKTADEMFLTSSTSEVLPIVKVDNIQIADGKPGPISKRLQAAYEKDALIQIETVGQ</sequence>
<dbReference type="EMBL" id="BJXW01000009">
    <property type="protein sequence ID" value="GEN30762.1"/>
    <property type="molecule type" value="Genomic_DNA"/>
</dbReference>
<dbReference type="CDD" id="cd01558">
    <property type="entry name" value="D-AAT_like"/>
    <property type="match status" value="1"/>
</dbReference>
<dbReference type="RefSeq" id="WP_146936323.1">
    <property type="nucleotide sequence ID" value="NZ_BJXW01000009.1"/>
</dbReference>
<dbReference type="InterPro" id="IPR050571">
    <property type="entry name" value="Class-IV_PLP-Dep_Aminotrnsfr"/>
</dbReference>
<keyword evidence="7 13" id="KW-0808">Transferase</keyword>
<dbReference type="InterPro" id="IPR043132">
    <property type="entry name" value="BCAT-like_C"/>
</dbReference>
<comment type="catalytic activity">
    <reaction evidence="12">
        <text>D-alanine + 2-oxoglutarate = D-glutamate + pyruvate</text>
        <dbReference type="Rhea" id="RHEA:15869"/>
        <dbReference type="ChEBI" id="CHEBI:15361"/>
        <dbReference type="ChEBI" id="CHEBI:16810"/>
        <dbReference type="ChEBI" id="CHEBI:29986"/>
        <dbReference type="ChEBI" id="CHEBI:57416"/>
        <dbReference type="EC" id="2.6.1.21"/>
    </reaction>
</comment>
<dbReference type="GO" id="GO:0008652">
    <property type="term" value="P:amino acid biosynthetic process"/>
    <property type="evidence" value="ECO:0007669"/>
    <property type="project" value="UniProtKB-ARBA"/>
</dbReference>
<evidence type="ECO:0000256" key="2">
    <source>
        <dbReference type="ARBA" id="ARBA00009320"/>
    </source>
</evidence>
<dbReference type="InterPro" id="IPR001544">
    <property type="entry name" value="Aminotrans_IV"/>
</dbReference>
<comment type="cofactor">
    <cofactor evidence="1">
        <name>pyridoxal 5'-phosphate</name>
        <dbReference type="ChEBI" id="CHEBI:597326"/>
    </cofactor>
</comment>
<dbReference type="InterPro" id="IPR043131">
    <property type="entry name" value="BCAT-like_N"/>
</dbReference>
<name>A0A511V098_9BACI</name>
<evidence type="ECO:0000256" key="6">
    <source>
        <dbReference type="ARBA" id="ARBA00022576"/>
    </source>
</evidence>
<evidence type="ECO:0000256" key="10">
    <source>
        <dbReference type="ARBA" id="ARBA00033316"/>
    </source>
</evidence>
<comment type="caution">
    <text evidence="13">The sequence shown here is derived from an EMBL/GenBank/DDBJ whole genome shotgun (WGS) entry which is preliminary data.</text>
</comment>
<keyword evidence="14" id="KW-1185">Reference proteome</keyword>
<dbReference type="PANTHER" id="PTHR42743:SF10">
    <property type="entry name" value="D-ALANINE AMINOTRANSFERASE"/>
    <property type="match status" value="1"/>
</dbReference>
<evidence type="ECO:0000313" key="13">
    <source>
        <dbReference type="EMBL" id="GEN30762.1"/>
    </source>
</evidence>
<dbReference type="EC" id="2.6.1.21" evidence="4"/>
<comment type="similarity">
    <text evidence="2">Belongs to the class-IV pyridoxal-phosphate-dependent aminotransferase family.</text>
</comment>
<dbReference type="Pfam" id="PF01063">
    <property type="entry name" value="Aminotran_4"/>
    <property type="match status" value="1"/>
</dbReference>
<comment type="subunit">
    <text evidence="3">Homodimer.</text>
</comment>